<dbReference type="CDD" id="cd14978">
    <property type="entry name" value="7tmA_FMRFamide_R-like"/>
    <property type="match status" value="1"/>
</dbReference>
<feature type="domain" description="G-protein coupled receptors family 1 profile" evidence="6">
    <location>
        <begin position="32"/>
        <end position="305"/>
    </location>
</feature>
<comment type="caution">
    <text evidence="7">The sequence shown here is derived from an EMBL/GenBank/DDBJ whole genome shotgun (WGS) entry which is preliminary data.</text>
</comment>
<comment type="subcellular location">
    <subcellularLocation>
        <location evidence="1">Membrane</location>
    </subcellularLocation>
</comment>
<feature type="transmembrane region" description="Helical" evidence="5">
    <location>
        <begin position="52"/>
        <end position="72"/>
    </location>
</feature>
<dbReference type="Pfam" id="PF00001">
    <property type="entry name" value="7tm_1"/>
    <property type="match status" value="1"/>
</dbReference>
<dbReference type="InterPro" id="IPR052954">
    <property type="entry name" value="GPCR-Ligand_Int"/>
</dbReference>
<dbReference type="PANTHER" id="PTHR46641:SF25">
    <property type="entry name" value="CNMAMIDE RECEPTOR-RELATED"/>
    <property type="match status" value="1"/>
</dbReference>
<keyword evidence="4 5" id="KW-0472">Membrane</keyword>
<evidence type="ECO:0000259" key="6">
    <source>
        <dbReference type="PROSITE" id="PS50262"/>
    </source>
</evidence>
<feature type="transmembrane region" description="Helical" evidence="5">
    <location>
        <begin position="92"/>
        <end position="113"/>
    </location>
</feature>
<organism evidence="7 8">
    <name type="scientific">Sinanodonta woodiana</name>
    <name type="common">Chinese pond mussel</name>
    <name type="synonym">Anodonta woodiana</name>
    <dbReference type="NCBI Taxonomy" id="1069815"/>
    <lineage>
        <taxon>Eukaryota</taxon>
        <taxon>Metazoa</taxon>
        <taxon>Spiralia</taxon>
        <taxon>Lophotrochozoa</taxon>
        <taxon>Mollusca</taxon>
        <taxon>Bivalvia</taxon>
        <taxon>Autobranchia</taxon>
        <taxon>Heteroconchia</taxon>
        <taxon>Palaeoheterodonta</taxon>
        <taxon>Unionida</taxon>
        <taxon>Unionoidea</taxon>
        <taxon>Unionidae</taxon>
        <taxon>Unioninae</taxon>
        <taxon>Sinanodonta</taxon>
    </lineage>
</organism>
<gene>
    <name evidence="7" type="ORF">ACJMK2_041933</name>
</gene>
<protein>
    <recommendedName>
        <fullName evidence="6">G-protein coupled receptors family 1 profile domain-containing protein</fullName>
    </recommendedName>
</protein>
<evidence type="ECO:0000256" key="1">
    <source>
        <dbReference type="ARBA" id="ARBA00004370"/>
    </source>
</evidence>
<evidence type="ECO:0000313" key="8">
    <source>
        <dbReference type="Proteomes" id="UP001634394"/>
    </source>
</evidence>
<dbReference type="InterPro" id="IPR017452">
    <property type="entry name" value="GPCR_Rhodpsn_7TM"/>
</dbReference>
<dbReference type="InterPro" id="IPR000276">
    <property type="entry name" value="GPCR_Rhodpsn"/>
</dbReference>
<dbReference type="AlphaFoldDB" id="A0ABD3W5Q7"/>
<feature type="transmembrane region" description="Helical" evidence="5">
    <location>
        <begin position="20"/>
        <end position="40"/>
    </location>
</feature>
<dbReference type="Gene3D" id="1.20.1070.10">
    <property type="entry name" value="Rhodopsin 7-helix transmembrane proteins"/>
    <property type="match status" value="1"/>
</dbReference>
<evidence type="ECO:0000313" key="7">
    <source>
        <dbReference type="EMBL" id="KAL3869225.1"/>
    </source>
</evidence>
<evidence type="ECO:0000256" key="4">
    <source>
        <dbReference type="ARBA" id="ARBA00023136"/>
    </source>
</evidence>
<dbReference type="SUPFAM" id="SSF81321">
    <property type="entry name" value="Family A G protein-coupled receptor-like"/>
    <property type="match status" value="1"/>
</dbReference>
<evidence type="ECO:0000256" key="2">
    <source>
        <dbReference type="ARBA" id="ARBA00022692"/>
    </source>
</evidence>
<dbReference type="Proteomes" id="UP001634394">
    <property type="component" value="Unassembled WGS sequence"/>
</dbReference>
<dbReference type="GO" id="GO:0016020">
    <property type="term" value="C:membrane"/>
    <property type="evidence" value="ECO:0007669"/>
    <property type="project" value="UniProtKB-SubCell"/>
</dbReference>
<sequence>MDSELESYIEYRVAIGLWKGVAPCLLVLGGVGNILCIMILTKKRSRGTSTAIYLTALAISDLLVLYTGLLRQWVKYQFEIDIRQLTEGGCKIHLFCVYFGTQCSSWFLVAVTAERFISACFPHKVKMKCTQRTAGMVITVIIICLAILNVHWLYGIGNMYVVKMNITVLVKCESLFKPYENFITYSWPWIDLCVFALLPCCLLIIGNIGIIINVVLSKKKSVTKVAPMQAMKRQAGNKTSHLTAMLLTINFVFFLCVTPISIYLIGETHWYANIETNDRMAESYMLWAIVNILMYTNHSTNFLMYCLSGTRFRGEVKALFTGNGNKRGLFTNFKTTRTIQVNDTINTVAESVA</sequence>
<dbReference type="PANTHER" id="PTHR46641">
    <property type="entry name" value="FMRFAMIDE RECEPTOR-RELATED"/>
    <property type="match status" value="1"/>
</dbReference>
<feature type="transmembrane region" description="Helical" evidence="5">
    <location>
        <begin position="285"/>
        <end position="307"/>
    </location>
</feature>
<name>A0ABD3W5Q7_SINWO</name>
<accession>A0ABD3W5Q7</accession>
<keyword evidence="8" id="KW-1185">Reference proteome</keyword>
<dbReference type="EMBL" id="JBJQND010000008">
    <property type="protein sequence ID" value="KAL3869225.1"/>
    <property type="molecule type" value="Genomic_DNA"/>
</dbReference>
<dbReference type="PROSITE" id="PS50262">
    <property type="entry name" value="G_PROTEIN_RECEP_F1_2"/>
    <property type="match status" value="1"/>
</dbReference>
<feature type="transmembrane region" description="Helical" evidence="5">
    <location>
        <begin position="134"/>
        <end position="154"/>
    </location>
</feature>
<evidence type="ECO:0000256" key="5">
    <source>
        <dbReference type="SAM" id="Phobius"/>
    </source>
</evidence>
<keyword evidence="3 5" id="KW-1133">Transmembrane helix</keyword>
<dbReference type="PRINTS" id="PR00237">
    <property type="entry name" value="GPCRRHODOPSN"/>
</dbReference>
<proteinExistence type="predicted"/>
<feature type="transmembrane region" description="Helical" evidence="5">
    <location>
        <begin position="189"/>
        <end position="216"/>
    </location>
</feature>
<reference evidence="7 8" key="1">
    <citation type="submission" date="2024-11" db="EMBL/GenBank/DDBJ databases">
        <title>Chromosome-level genome assembly of the freshwater bivalve Anodonta woodiana.</title>
        <authorList>
            <person name="Chen X."/>
        </authorList>
    </citation>
    <scope>NUCLEOTIDE SEQUENCE [LARGE SCALE GENOMIC DNA]</scope>
    <source>
        <strain evidence="7">MN2024</strain>
        <tissue evidence="7">Gills</tissue>
    </source>
</reference>
<feature type="transmembrane region" description="Helical" evidence="5">
    <location>
        <begin position="242"/>
        <end position="265"/>
    </location>
</feature>
<evidence type="ECO:0000256" key="3">
    <source>
        <dbReference type="ARBA" id="ARBA00022989"/>
    </source>
</evidence>
<keyword evidence="2 5" id="KW-0812">Transmembrane</keyword>